<dbReference type="InterPro" id="IPR016163">
    <property type="entry name" value="Ald_DH_C"/>
</dbReference>
<gene>
    <name evidence="6" type="ORF">SAMN04488115_109164</name>
</gene>
<sequence>MIAAKLKAAENDAVIAVENPFDGSIVEKVPSTGAEALDDLLARARRGAVASRQLPRHKRAAVLEGAAALIDDRRETFASTIVAEAGKTIVQARKEVMRCVNTLKLSAEEAKRSAGEVIPFDAYPGSELRQGWFTREPLGIIAAITPYNDPLNLVAHKLGPAIAGGNAILLKPSELTPLSAMKLVEALIEAGLPEEIITIAIGGVDLGKALVSAREVRMVSFTGGFAAGEAITRSAGLKKLAMELGGNAPVIVMADCDFDKAVESCVSGAFWAAGQNCIGAQRILVQAQLYERFRDAFVRATAKLRAGDPSREDTDVGPMISEDVARRAQASVNEAIESGAILLCGNLRKGSLYHPTVLEGTPPTCSLWHEEVFAPVVMLAPFETFDQAIEMANDPEYSLHAGIFTNDLSKALEAAQRIDAGGVMINDSSDYRFDAMPFGGSKYGSMGREGVRFAFEDMTQPKVVCINRA</sequence>
<dbReference type="PANTHER" id="PTHR42991:SF1">
    <property type="entry name" value="ALDEHYDE DEHYDROGENASE"/>
    <property type="match status" value="1"/>
</dbReference>
<dbReference type="Gene3D" id="3.40.605.10">
    <property type="entry name" value="Aldehyde Dehydrogenase, Chain A, domain 1"/>
    <property type="match status" value="1"/>
</dbReference>
<keyword evidence="7" id="KW-1185">Reference proteome</keyword>
<evidence type="ECO:0000256" key="3">
    <source>
        <dbReference type="PROSITE-ProRule" id="PRU10007"/>
    </source>
</evidence>
<dbReference type="InterPro" id="IPR029510">
    <property type="entry name" value="Ald_DH_CS_GLU"/>
</dbReference>
<feature type="domain" description="Aldehyde dehydrogenase" evidence="5">
    <location>
        <begin position="13"/>
        <end position="464"/>
    </location>
</feature>
<name>A0A1H6C9K9_9HYPH</name>
<evidence type="ECO:0000256" key="1">
    <source>
        <dbReference type="ARBA" id="ARBA00009986"/>
    </source>
</evidence>
<evidence type="ECO:0000256" key="2">
    <source>
        <dbReference type="ARBA" id="ARBA00023002"/>
    </source>
</evidence>
<dbReference type="InterPro" id="IPR015590">
    <property type="entry name" value="Aldehyde_DH_dom"/>
</dbReference>
<dbReference type="Gene3D" id="3.40.309.10">
    <property type="entry name" value="Aldehyde Dehydrogenase, Chain A, domain 2"/>
    <property type="match status" value="1"/>
</dbReference>
<dbReference type="InterPro" id="IPR016162">
    <property type="entry name" value="Ald_DH_N"/>
</dbReference>
<dbReference type="RefSeq" id="WP_103874411.1">
    <property type="nucleotide sequence ID" value="NZ_FNUY01000009.1"/>
</dbReference>
<dbReference type="OrthoDB" id="9761688at2"/>
<dbReference type="PROSITE" id="PS00687">
    <property type="entry name" value="ALDEHYDE_DEHYDR_GLU"/>
    <property type="match status" value="1"/>
</dbReference>
<evidence type="ECO:0000313" key="7">
    <source>
        <dbReference type="Proteomes" id="UP000236743"/>
    </source>
</evidence>
<dbReference type="InterPro" id="IPR016161">
    <property type="entry name" value="Ald_DH/histidinol_DH"/>
</dbReference>
<accession>A0A1H6C9K9</accession>
<proteinExistence type="inferred from homology"/>
<keyword evidence="2 4" id="KW-0560">Oxidoreductase</keyword>
<feature type="active site" evidence="3">
    <location>
        <position position="243"/>
    </location>
</feature>
<dbReference type="AlphaFoldDB" id="A0A1H6C9K9"/>
<dbReference type="InterPro" id="IPR051020">
    <property type="entry name" value="ALDH-related_metabolic_enz"/>
</dbReference>
<evidence type="ECO:0000256" key="4">
    <source>
        <dbReference type="RuleBase" id="RU003345"/>
    </source>
</evidence>
<dbReference type="EMBL" id="FNUY01000009">
    <property type="protein sequence ID" value="SEG69583.1"/>
    <property type="molecule type" value="Genomic_DNA"/>
</dbReference>
<dbReference type="SUPFAM" id="SSF53720">
    <property type="entry name" value="ALDH-like"/>
    <property type="match status" value="1"/>
</dbReference>
<protein>
    <submittedName>
        <fullName evidence="6">Acyl-CoA reductase</fullName>
    </submittedName>
</protein>
<dbReference type="Proteomes" id="UP000236743">
    <property type="component" value="Unassembled WGS sequence"/>
</dbReference>
<dbReference type="PANTHER" id="PTHR42991">
    <property type="entry name" value="ALDEHYDE DEHYDROGENASE"/>
    <property type="match status" value="1"/>
</dbReference>
<evidence type="ECO:0000259" key="5">
    <source>
        <dbReference type="Pfam" id="PF00171"/>
    </source>
</evidence>
<comment type="similarity">
    <text evidence="1 4">Belongs to the aldehyde dehydrogenase family.</text>
</comment>
<evidence type="ECO:0000313" key="6">
    <source>
        <dbReference type="EMBL" id="SEG69583.1"/>
    </source>
</evidence>
<organism evidence="6 7">
    <name type="scientific">Bosea lathyri</name>
    <dbReference type="NCBI Taxonomy" id="1036778"/>
    <lineage>
        <taxon>Bacteria</taxon>
        <taxon>Pseudomonadati</taxon>
        <taxon>Pseudomonadota</taxon>
        <taxon>Alphaproteobacteria</taxon>
        <taxon>Hyphomicrobiales</taxon>
        <taxon>Boseaceae</taxon>
        <taxon>Bosea</taxon>
    </lineage>
</organism>
<reference evidence="6 7" key="1">
    <citation type="submission" date="2016-10" db="EMBL/GenBank/DDBJ databases">
        <authorList>
            <person name="de Groot N.N."/>
        </authorList>
    </citation>
    <scope>NUCLEOTIDE SEQUENCE [LARGE SCALE GENOMIC DNA]</scope>
    <source>
        <strain evidence="6 7">DSM 26656</strain>
    </source>
</reference>
<dbReference type="Pfam" id="PF00171">
    <property type="entry name" value="Aldedh"/>
    <property type="match status" value="1"/>
</dbReference>
<dbReference type="CDD" id="cd07149">
    <property type="entry name" value="ALDH_y4uC"/>
    <property type="match status" value="1"/>
</dbReference>
<dbReference type="GO" id="GO:0008911">
    <property type="term" value="F:lactaldehyde dehydrogenase (NAD+) activity"/>
    <property type="evidence" value="ECO:0007669"/>
    <property type="project" value="TreeGrafter"/>
</dbReference>